<feature type="binding site" evidence="8">
    <location>
        <position position="205"/>
    </location>
    <ligand>
        <name>Mg(2+)</name>
        <dbReference type="ChEBI" id="CHEBI:18420"/>
    </ligand>
</feature>
<dbReference type="InterPro" id="IPR011761">
    <property type="entry name" value="ATP-grasp"/>
</dbReference>
<proteinExistence type="inferred from homology"/>
<dbReference type="EMBL" id="BLAH01000124">
    <property type="protein sequence ID" value="GES39546.1"/>
    <property type="molecule type" value="Genomic_DNA"/>
</dbReference>
<evidence type="ECO:0000256" key="2">
    <source>
        <dbReference type="ARBA" id="ARBA00022532"/>
    </source>
</evidence>
<feature type="binding site" evidence="8">
    <location>
        <position position="256"/>
    </location>
    <ligand>
        <name>substrate</name>
        <note>ligand shared with subunit alpha</note>
    </ligand>
</feature>
<keyword evidence="5 8" id="KW-0547">Nucleotide-binding</keyword>
<comment type="caution">
    <text evidence="8">Lacks conserved residue(s) required for the propagation of feature annotation.</text>
</comment>
<comment type="pathway">
    <text evidence="8">Carbohydrate metabolism; tricarboxylic acid cycle; succinate from succinyl-CoA (ligase route): step 1/1.</text>
</comment>
<keyword evidence="6 8" id="KW-0067">ATP-binding</keyword>
<comment type="subunit">
    <text evidence="8">Heterotetramer of two alpha and two beta subunits.</text>
</comment>
<evidence type="ECO:0000313" key="10">
    <source>
        <dbReference type="EMBL" id="GES39546.1"/>
    </source>
</evidence>
<comment type="cofactor">
    <cofactor evidence="8">
        <name>Mg(2+)</name>
        <dbReference type="ChEBI" id="CHEBI:18420"/>
    </cofactor>
    <text evidence="8">Binds 1 Mg(2+) ion per subunit.</text>
</comment>
<dbReference type="Gene3D" id="3.30.1490.20">
    <property type="entry name" value="ATP-grasp fold, A domain"/>
    <property type="match status" value="1"/>
</dbReference>
<dbReference type="GO" id="GO:0042709">
    <property type="term" value="C:succinate-CoA ligase complex"/>
    <property type="evidence" value="ECO:0007669"/>
    <property type="project" value="TreeGrafter"/>
</dbReference>
<evidence type="ECO:0000256" key="3">
    <source>
        <dbReference type="ARBA" id="ARBA00022598"/>
    </source>
</evidence>
<dbReference type="PANTHER" id="PTHR11815:SF10">
    <property type="entry name" value="SUCCINATE--COA LIGASE [GDP-FORMING] SUBUNIT BETA, MITOCHONDRIAL"/>
    <property type="match status" value="1"/>
</dbReference>
<dbReference type="RefSeq" id="WP_006945023.1">
    <property type="nucleotide sequence ID" value="NZ_BAAAYP010000007.1"/>
</dbReference>
<reference evidence="11" key="3">
    <citation type="submission" date="2022-09" db="EMBL/GenBank/DDBJ databases">
        <title>The genome sequence of Rhodococcus aetherivorans N1.</title>
        <authorList>
            <person name="Jiang W."/>
        </authorList>
    </citation>
    <scope>NUCLEOTIDE SEQUENCE</scope>
    <source>
        <strain evidence="11">N1</strain>
    </source>
</reference>
<dbReference type="NCBIfam" id="NF001913">
    <property type="entry name" value="PRK00696.1"/>
    <property type="match status" value="1"/>
</dbReference>
<keyword evidence="2 8" id="KW-0816">Tricarboxylic acid cycle</keyword>
<dbReference type="Gene3D" id="3.40.50.261">
    <property type="entry name" value="Succinyl-CoA synthetase domains"/>
    <property type="match status" value="1"/>
</dbReference>
<protein>
    <recommendedName>
        <fullName evidence="8">Succinate--CoA ligase [ADP-forming] subunit beta</fullName>
        <ecNumber evidence="8">6.2.1.5</ecNumber>
    </recommendedName>
    <alternativeName>
        <fullName evidence="8">Succinyl-CoA synthetase subunit beta</fullName>
        <shortName evidence="8">SCS-beta</shortName>
    </alternativeName>
</protein>
<evidence type="ECO:0000313" key="12">
    <source>
        <dbReference type="Proteomes" id="UP000325466"/>
    </source>
</evidence>
<dbReference type="InterPro" id="IPR013815">
    <property type="entry name" value="ATP_grasp_subdomain_1"/>
</dbReference>
<dbReference type="SUPFAM" id="SSF56059">
    <property type="entry name" value="Glutathione synthetase ATP-binding domain-like"/>
    <property type="match status" value="1"/>
</dbReference>
<comment type="similarity">
    <text evidence="1 8">Belongs to the succinate/malate CoA ligase beta subunit family.</text>
</comment>
<dbReference type="EC" id="6.2.1.5" evidence="8"/>
<evidence type="ECO:0000256" key="8">
    <source>
        <dbReference type="HAMAP-Rule" id="MF_00558"/>
    </source>
</evidence>
<keyword evidence="3 8" id="KW-0436">Ligase</keyword>
<dbReference type="PROSITE" id="PS01217">
    <property type="entry name" value="SUCCINYL_COA_LIG_3"/>
    <property type="match status" value="1"/>
</dbReference>
<dbReference type="SUPFAM" id="SSF52210">
    <property type="entry name" value="Succinyl-CoA synthetase domains"/>
    <property type="match status" value="1"/>
</dbReference>
<dbReference type="InterPro" id="IPR013650">
    <property type="entry name" value="ATP-grasp_succ-CoA_synth-type"/>
</dbReference>
<feature type="binding site" evidence="8">
    <location>
        <position position="94"/>
    </location>
    <ligand>
        <name>ATP</name>
        <dbReference type="ChEBI" id="CHEBI:30616"/>
    </ligand>
</feature>
<comment type="catalytic activity">
    <reaction evidence="8">
        <text>succinate + ATP + CoA = succinyl-CoA + ADP + phosphate</text>
        <dbReference type="Rhea" id="RHEA:17661"/>
        <dbReference type="ChEBI" id="CHEBI:30031"/>
        <dbReference type="ChEBI" id="CHEBI:30616"/>
        <dbReference type="ChEBI" id="CHEBI:43474"/>
        <dbReference type="ChEBI" id="CHEBI:57287"/>
        <dbReference type="ChEBI" id="CHEBI:57292"/>
        <dbReference type="ChEBI" id="CHEBI:456216"/>
        <dbReference type="EC" id="6.2.1.5"/>
    </reaction>
</comment>
<feature type="binding site" evidence="8">
    <location>
        <position position="45"/>
    </location>
    <ligand>
        <name>ATP</name>
        <dbReference type="ChEBI" id="CHEBI:30616"/>
    </ligand>
</feature>
<evidence type="ECO:0000256" key="4">
    <source>
        <dbReference type="ARBA" id="ARBA00022723"/>
    </source>
</evidence>
<dbReference type="PANTHER" id="PTHR11815">
    <property type="entry name" value="SUCCINYL-COA SYNTHETASE BETA CHAIN"/>
    <property type="match status" value="1"/>
</dbReference>
<evidence type="ECO:0000259" key="9">
    <source>
        <dbReference type="PROSITE" id="PS50975"/>
    </source>
</evidence>
<evidence type="ECO:0000256" key="7">
    <source>
        <dbReference type="ARBA" id="ARBA00022842"/>
    </source>
</evidence>
<feature type="binding site" evidence="8">
    <location>
        <begin position="318"/>
        <end position="320"/>
    </location>
    <ligand>
        <name>substrate</name>
        <note>ligand shared with subunit alpha</note>
    </ligand>
</feature>
<name>A0A059MWD6_9NOCA</name>
<dbReference type="GO" id="GO:0005829">
    <property type="term" value="C:cytosol"/>
    <property type="evidence" value="ECO:0007669"/>
    <property type="project" value="TreeGrafter"/>
</dbReference>
<evidence type="ECO:0000256" key="1">
    <source>
        <dbReference type="ARBA" id="ARBA00009182"/>
    </source>
</evidence>
<gene>
    <name evidence="8 11" type="primary">sucC</name>
    <name evidence="11" type="ORF">OCS65_22185</name>
    <name evidence="10" type="ORF">RAJCM14343_4819</name>
</gene>
<dbReference type="GO" id="GO:0005524">
    <property type="term" value="F:ATP binding"/>
    <property type="evidence" value="ECO:0007669"/>
    <property type="project" value="UniProtKB-UniRule"/>
</dbReference>
<feature type="binding site" evidence="8">
    <location>
        <begin position="52"/>
        <end position="54"/>
    </location>
    <ligand>
        <name>ATP</name>
        <dbReference type="ChEBI" id="CHEBI:30616"/>
    </ligand>
</feature>
<organism evidence="11 13">
    <name type="scientific">Rhodococcus aetherivorans</name>
    <dbReference type="NCBI Taxonomy" id="191292"/>
    <lineage>
        <taxon>Bacteria</taxon>
        <taxon>Bacillati</taxon>
        <taxon>Actinomycetota</taxon>
        <taxon>Actinomycetes</taxon>
        <taxon>Mycobacteriales</taxon>
        <taxon>Nocardiaceae</taxon>
        <taxon>Rhodococcus</taxon>
    </lineage>
</organism>
<reference evidence="10 12" key="1">
    <citation type="journal article" date="2018" name="Biodegradation">
        <title>1,4-Dioxane degradation characteristics of Rhodococcus aetherivorans JCM 14343.</title>
        <authorList>
            <person name="Inoue D."/>
            <person name="Tsunoda T."/>
            <person name="Yamamoto N."/>
            <person name="Ike M."/>
            <person name="Sei K."/>
        </authorList>
    </citation>
    <scope>NUCLEOTIDE SEQUENCE [LARGE SCALE GENOMIC DNA]</scope>
    <source>
        <strain evidence="10 12">JCM 14343</strain>
    </source>
</reference>
<keyword evidence="12" id="KW-1185">Reference proteome</keyword>
<dbReference type="Proteomes" id="UP001163947">
    <property type="component" value="Chromosome"/>
</dbReference>
<dbReference type="GeneID" id="83623185"/>
<dbReference type="KEGG" id="rav:AAT18_06785"/>
<dbReference type="FunFam" id="3.30.1490.20:FF:000014">
    <property type="entry name" value="Succinate--CoA ligase [ADP-forming] subunit beta"/>
    <property type="match status" value="1"/>
</dbReference>
<dbReference type="AlphaFoldDB" id="A0A059MWD6"/>
<evidence type="ECO:0000256" key="5">
    <source>
        <dbReference type="ARBA" id="ARBA00022741"/>
    </source>
</evidence>
<feature type="domain" description="ATP-grasp" evidence="9">
    <location>
        <begin position="9"/>
        <end position="223"/>
    </location>
</feature>
<dbReference type="Gene3D" id="3.30.470.20">
    <property type="entry name" value="ATP-grasp fold, B domain"/>
    <property type="match status" value="1"/>
</dbReference>
<evidence type="ECO:0000313" key="11">
    <source>
        <dbReference type="EMBL" id="UYF93139.1"/>
    </source>
</evidence>
<feature type="binding site" evidence="8">
    <location>
        <position position="99"/>
    </location>
    <ligand>
        <name>ATP</name>
        <dbReference type="ChEBI" id="CHEBI:30616"/>
    </ligand>
</feature>
<dbReference type="PROSITE" id="PS50975">
    <property type="entry name" value="ATP_GRASP"/>
    <property type="match status" value="1"/>
</dbReference>
<dbReference type="GO" id="GO:0006099">
    <property type="term" value="P:tricarboxylic acid cycle"/>
    <property type="evidence" value="ECO:0007669"/>
    <property type="project" value="UniProtKB-UniRule"/>
</dbReference>
<dbReference type="Pfam" id="PF00549">
    <property type="entry name" value="Ligase_CoA"/>
    <property type="match status" value="1"/>
</dbReference>
<keyword evidence="4 8" id="KW-0479">Metal-binding</keyword>
<dbReference type="GO" id="GO:0000287">
    <property type="term" value="F:magnesium ion binding"/>
    <property type="evidence" value="ECO:0007669"/>
    <property type="project" value="UniProtKB-UniRule"/>
</dbReference>
<dbReference type="InterPro" id="IPR017866">
    <property type="entry name" value="Succ-CoA_synthase_bsu_CS"/>
</dbReference>
<dbReference type="InterPro" id="IPR005811">
    <property type="entry name" value="SUCC_ACL_C"/>
</dbReference>
<accession>N1MB40</accession>
<dbReference type="GO" id="GO:0004775">
    <property type="term" value="F:succinate-CoA ligase (ADP-forming) activity"/>
    <property type="evidence" value="ECO:0007669"/>
    <property type="project" value="UniProtKB-UniRule"/>
</dbReference>
<dbReference type="GO" id="GO:0006104">
    <property type="term" value="P:succinyl-CoA metabolic process"/>
    <property type="evidence" value="ECO:0007669"/>
    <property type="project" value="TreeGrafter"/>
</dbReference>
<evidence type="ECO:0000256" key="6">
    <source>
        <dbReference type="ARBA" id="ARBA00022840"/>
    </source>
</evidence>
<evidence type="ECO:0000313" key="13">
    <source>
        <dbReference type="Proteomes" id="UP001163947"/>
    </source>
</evidence>
<comment type="function">
    <text evidence="8">Succinyl-CoA synthetase functions in the citric acid cycle (TCA), coupling the hydrolysis of succinyl-CoA to the synthesis of either ATP or GTP and thus represents the only step of substrate-level phosphorylation in the TCA. The beta subunit provides nucleotide specificity of the enzyme and binds the substrate succinate, while the binding sites for coenzyme A and phosphate are found in the alpha subunit.</text>
</comment>
<dbReference type="HAMAP" id="MF_00558">
    <property type="entry name" value="Succ_CoA_beta"/>
    <property type="match status" value="1"/>
</dbReference>
<comment type="catalytic activity">
    <reaction evidence="8">
        <text>GTP + succinate + CoA = succinyl-CoA + GDP + phosphate</text>
        <dbReference type="Rhea" id="RHEA:22120"/>
        <dbReference type="ChEBI" id="CHEBI:30031"/>
        <dbReference type="ChEBI" id="CHEBI:37565"/>
        <dbReference type="ChEBI" id="CHEBI:43474"/>
        <dbReference type="ChEBI" id="CHEBI:57287"/>
        <dbReference type="ChEBI" id="CHEBI:57292"/>
        <dbReference type="ChEBI" id="CHEBI:58189"/>
    </reaction>
</comment>
<dbReference type="InterPro" id="IPR005809">
    <property type="entry name" value="Succ_CoA_ligase-like_bsu"/>
</dbReference>
<accession>A0A0F6S7S3</accession>
<dbReference type="FunFam" id="3.30.470.20:FF:000002">
    <property type="entry name" value="Succinate--CoA ligase [ADP-forming] subunit beta"/>
    <property type="match status" value="1"/>
</dbReference>
<dbReference type="Proteomes" id="UP000325466">
    <property type="component" value="Unassembled WGS sequence"/>
</dbReference>
<sequence>MDLFEYQAKELFAKHGVPTSLGRVTDTADDAKAIAEEIGKPVMVKAQVKTGGRGKAGGVKYAATPEDAKTHAENILGLDIKGHIVKKLLVAEASDIAEEYYISFLLDRANRTYLAMCSVEGGMEIEEVAATKPERLAKVPVDAVKGVDLAFARSIAEQGHLPADVLDAAAVTIQKLWEVFVAEDATLVEVNPLVRTPDDQILALDGKVTIDENAGFRHPEHAELEDKDSTDPLEAKAKEHDLNYVKLDGQVGIIGNGAGLVMSTLDVVAYAGEKHGGVKPANFLDIGGGASAEVMAAGLDVILNDGQVESVFVNVFGGITACDAVANGIVKALEILGDEANKPLVVRLDGNNVEAGRKILADANHPLVTLVGTMDEAADKAAELAHAAK</sequence>
<reference evidence="10" key="2">
    <citation type="submission" date="2019-10" db="EMBL/GenBank/DDBJ databases">
        <title>Draft genome sequence of Rhodococcus aetherivorans JCM 14343.</title>
        <authorList>
            <person name="Inoue D."/>
            <person name="Nakazawa M."/>
            <person name="Yamamoto N."/>
            <person name="Sei K."/>
            <person name="Ike M."/>
        </authorList>
    </citation>
    <scope>NUCLEOTIDE SEQUENCE</scope>
    <source>
        <strain evidence="10">JCM 14343</strain>
    </source>
</reference>
<dbReference type="Pfam" id="PF08442">
    <property type="entry name" value="ATP-grasp_2"/>
    <property type="match status" value="1"/>
</dbReference>
<dbReference type="FunFam" id="3.40.50.261:FF:000007">
    <property type="entry name" value="Succinate--CoA ligase [ADP-forming] subunit beta"/>
    <property type="match status" value="1"/>
</dbReference>
<keyword evidence="7 8" id="KW-0460">Magnesium</keyword>
<dbReference type="NCBIfam" id="TIGR01016">
    <property type="entry name" value="sucCoAbeta"/>
    <property type="match status" value="1"/>
</dbReference>
<feature type="binding site" evidence="8">
    <location>
        <position position="191"/>
    </location>
    <ligand>
        <name>Mg(2+)</name>
        <dbReference type="ChEBI" id="CHEBI:18420"/>
    </ligand>
</feature>
<dbReference type="PIRSF" id="PIRSF001554">
    <property type="entry name" value="SucCS_beta"/>
    <property type="match status" value="1"/>
</dbReference>
<dbReference type="InterPro" id="IPR016102">
    <property type="entry name" value="Succinyl-CoA_synth-like"/>
</dbReference>
<accession>A0A059MWD6</accession>
<dbReference type="EMBL" id="CP106982">
    <property type="protein sequence ID" value="UYF93139.1"/>
    <property type="molecule type" value="Genomic_DNA"/>
</dbReference>